<reference evidence="3" key="2">
    <citation type="journal article" date="2021" name="PeerJ">
        <title>Extensive microbial diversity within the chicken gut microbiome revealed by metagenomics and culture.</title>
        <authorList>
            <person name="Gilroy R."/>
            <person name="Ravi A."/>
            <person name="Getino M."/>
            <person name="Pursley I."/>
            <person name="Horton D.L."/>
            <person name="Alikhan N.F."/>
            <person name="Baker D."/>
            <person name="Gharbi K."/>
            <person name="Hall N."/>
            <person name="Watson M."/>
            <person name="Adriaenssens E.M."/>
            <person name="Foster-Nyarko E."/>
            <person name="Jarju S."/>
            <person name="Secka A."/>
            <person name="Antonio M."/>
            <person name="Oren A."/>
            <person name="Chaudhuri R.R."/>
            <person name="La Ragione R."/>
            <person name="Hildebrand F."/>
            <person name="Pallen M.J."/>
        </authorList>
    </citation>
    <scope>NUCLEOTIDE SEQUENCE</scope>
    <source>
        <strain evidence="3">CHK188-20938</strain>
    </source>
</reference>
<feature type="transmembrane region" description="Helical" evidence="2">
    <location>
        <begin position="132"/>
        <end position="151"/>
    </location>
</feature>
<evidence type="ECO:0000256" key="2">
    <source>
        <dbReference type="SAM" id="Phobius"/>
    </source>
</evidence>
<dbReference type="Proteomes" id="UP000824169">
    <property type="component" value="Unassembled WGS sequence"/>
</dbReference>
<feature type="transmembrane region" description="Helical" evidence="2">
    <location>
        <begin position="7"/>
        <end position="29"/>
    </location>
</feature>
<feature type="compositionally biased region" description="Polar residues" evidence="1">
    <location>
        <begin position="258"/>
        <end position="268"/>
    </location>
</feature>
<keyword evidence="2" id="KW-1133">Transmembrane helix</keyword>
<accession>A0A9D1P4Y2</accession>
<name>A0A9D1P4Y2_9FIRM</name>
<feature type="region of interest" description="Disordered" evidence="1">
    <location>
        <begin position="220"/>
        <end position="242"/>
    </location>
</feature>
<proteinExistence type="predicted"/>
<sequence>MAKVFKVFVNIILILFILVAAALFIPPLAGISTVVSGPDMVTNIQTGSVVYGRSTQIGQLSAGDEIVVTGDGSAYVYEIQEIDAETGTVTVAAGSGAGTTEITLRTTGQKVLLTVPFIGYVSIATQTMEGRIVLGLAVALLVVLFIVAEVWNRRNSDDEEDEDEEDEFYSELAEQKKRNDAEEERKFQTRKLAEQLREPEEGEEQLQISKEEAEMFIERLEPEETGQKEETMAAAAEKTADDVPDMQEALENALATEPMNSQGQTVQMPTIPPEEKETPLQADEIVLAIPARSVEEILQEAYRDGEDPKVEKDELTGVTFVDFSDCL</sequence>
<comment type="caution">
    <text evidence="3">The sequence shown here is derived from an EMBL/GenBank/DDBJ whole genome shotgun (WGS) entry which is preliminary data.</text>
</comment>
<organism evidence="3 4">
    <name type="scientific">Candidatus Scatomonas pullistercoris</name>
    <dbReference type="NCBI Taxonomy" id="2840920"/>
    <lineage>
        <taxon>Bacteria</taxon>
        <taxon>Bacillati</taxon>
        <taxon>Bacillota</taxon>
        <taxon>Clostridia</taxon>
        <taxon>Lachnospirales</taxon>
        <taxon>Lachnospiraceae</taxon>
        <taxon>Lachnospiraceae incertae sedis</taxon>
        <taxon>Candidatus Scatomonas</taxon>
    </lineage>
</organism>
<evidence type="ECO:0000313" key="3">
    <source>
        <dbReference type="EMBL" id="HIV25789.1"/>
    </source>
</evidence>
<feature type="region of interest" description="Disordered" evidence="1">
    <location>
        <begin position="255"/>
        <end position="275"/>
    </location>
</feature>
<keyword evidence="2" id="KW-0812">Transmembrane</keyword>
<protein>
    <recommendedName>
        <fullName evidence="5">Signal peptidase I</fullName>
    </recommendedName>
</protein>
<dbReference type="EMBL" id="DVOO01000026">
    <property type="protein sequence ID" value="HIV25789.1"/>
    <property type="molecule type" value="Genomic_DNA"/>
</dbReference>
<gene>
    <name evidence="3" type="ORF">IAB71_08460</name>
</gene>
<feature type="compositionally biased region" description="Basic and acidic residues" evidence="1">
    <location>
        <begin position="220"/>
        <end position="231"/>
    </location>
</feature>
<reference evidence="3" key="1">
    <citation type="submission" date="2020-10" db="EMBL/GenBank/DDBJ databases">
        <authorList>
            <person name="Gilroy R."/>
        </authorList>
    </citation>
    <scope>NUCLEOTIDE SEQUENCE</scope>
    <source>
        <strain evidence="3">CHK188-20938</strain>
    </source>
</reference>
<keyword evidence="2" id="KW-0472">Membrane</keyword>
<evidence type="ECO:0008006" key="5">
    <source>
        <dbReference type="Google" id="ProtNLM"/>
    </source>
</evidence>
<dbReference type="AlphaFoldDB" id="A0A9D1P4Y2"/>
<evidence type="ECO:0000313" key="4">
    <source>
        <dbReference type="Proteomes" id="UP000824169"/>
    </source>
</evidence>
<evidence type="ECO:0000256" key="1">
    <source>
        <dbReference type="SAM" id="MobiDB-lite"/>
    </source>
</evidence>